<dbReference type="Gene3D" id="3.40.50.2000">
    <property type="entry name" value="Glycogen Phosphorylase B"/>
    <property type="match status" value="1"/>
</dbReference>
<gene>
    <name evidence="1" type="ORF">J2W39_005664</name>
</gene>
<reference evidence="1" key="1">
    <citation type="submission" date="2023-07" db="EMBL/GenBank/DDBJ databases">
        <title>Sorghum-associated microbial communities from plants grown in Nebraska, USA.</title>
        <authorList>
            <person name="Schachtman D."/>
        </authorList>
    </citation>
    <scope>NUCLEOTIDE SEQUENCE</scope>
    <source>
        <strain evidence="1">DS3315</strain>
    </source>
</reference>
<dbReference type="SUPFAM" id="SSF53756">
    <property type="entry name" value="UDP-Glycosyltransferase/glycogen phosphorylase"/>
    <property type="match status" value="1"/>
</dbReference>
<sequence>MKKRVHVMFECGADGMPYGASHIRLLRPLSHPNVQDKFILSYGTNLPESAVDLVILERGWRHDHTLSDQTRLLKRLALLGIPYIYEIDDNLLDLNTGPGAPGYPSPEQRQIIIRFARDAAGILVSTEALKRRMARLNSNIYVVGNHLDERLFDFDLLKKKIEQRQESGNSELVMGYMGTFSHLEDLLMIVEPLRRFLRAQRIPVRMEIVGIGDEELVRGLFNDLPVSIVRVPAGQVEYPEFIRWMQREIQWDFAIAPLVSNEFNDCKSDLKFLDYSLNRIPGIYSATKSYIGTIVDQKNGLLASSEAEEWASALNLLAENTKMRRALSDEAFSYVREFRTLETNAALWGEAIDAILAARTFSLTADKNQPLSSISRAL</sequence>
<evidence type="ECO:0000313" key="1">
    <source>
        <dbReference type="EMBL" id="MDP9974397.1"/>
    </source>
</evidence>
<comment type="caution">
    <text evidence="1">The sequence shown here is derived from an EMBL/GenBank/DDBJ whole genome shotgun (WGS) entry which is preliminary data.</text>
</comment>
<evidence type="ECO:0000313" key="2">
    <source>
        <dbReference type="Proteomes" id="UP001224845"/>
    </source>
</evidence>
<dbReference type="Proteomes" id="UP001224845">
    <property type="component" value="Unassembled WGS sequence"/>
</dbReference>
<accession>A0AAW8ENH6</accession>
<name>A0AAW8ENH6_VARPD</name>
<protein>
    <submittedName>
        <fullName evidence="1">Glycosyltransferase involved in cell wall biosynthesis</fullName>
    </submittedName>
</protein>
<proteinExistence type="predicted"/>
<dbReference type="AlphaFoldDB" id="A0AAW8ENH6"/>
<dbReference type="RefSeq" id="WP_307596448.1">
    <property type="nucleotide sequence ID" value="NZ_CAXUQE020000001.1"/>
</dbReference>
<dbReference type="EMBL" id="JAUSRV010000017">
    <property type="protein sequence ID" value="MDP9974397.1"/>
    <property type="molecule type" value="Genomic_DNA"/>
</dbReference>
<organism evidence="1 2">
    <name type="scientific">Variovorax paradoxus</name>
    <dbReference type="NCBI Taxonomy" id="34073"/>
    <lineage>
        <taxon>Bacteria</taxon>
        <taxon>Pseudomonadati</taxon>
        <taxon>Pseudomonadota</taxon>
        <taxon>Betaproteobacteria</taxon>
        <taxon>Burkholderiales</taxon>
        <taxon>Comamonadaceae</taxon>
        <taxon>Variovorax</taxon>
    </lineage>
</organism>